<keyword evidence="1" id="KW-0812">Transmembrane</keyword>
<feature type="non-terminal residue" evidence="2">
    <location>
        <position position="1"/>
    </location>
</feature>
<reference evidence="2 3" key="1">
    <citation type="submission" date="2019-09" db="EMBL/GenBank/DDBJ databases">
        <title>Draft genome sequences of 48 bacterial type strains from the CCUG.</title>
        <authorList>
            <person name="Tunovic T."/>
            <person name="Pineiro-Iglesias B."/>
            <person name="Unosson C."/>
            <person name="Inganas E."/>
            <person name="Ohlen M."/>
            <person name="Cardew S."/>
            <person name="Jensie-Markopoulos S."/>
            <person name="Salva-Serra F."/>
            <person name="Jaen-Luchoro D."/>
            <person name="Karlsson R."/>
            <person name="Svensson-Stadler L."/>
            <person name="Chun J."/>
            <person name="Moore E."/>
        </authorList>
    </citation>
    <scope>NUCLEOTIDE SEQUENCE [LARGE SCALE GENOMIC DNA]</scope>
    <source>
        <strain evidence="2 3">CCUG 65687</strain>
    </source>
</reference>
<gene>
    <name evidence="2" type="ORF">F7R13_32745</name>
</gene>
<feature type="transmembrane region" description="Helical" evidence="1">
    <location>
        <begin position="50"/>
        <end position="73"/>
    </location>
</feature>
<evidence type="ECO:0000256" key="1">
    <source>
        <dbReference type="SAM" id="Phobius"/>
    </source>
</evidence>
<feature type="transmembrane region" description="Helical" evidence="1">
    <location>
        <begin position="15"/>
        <end position="38"/>
    </location>
</feature>
<organism evidence="2 3">
    <name type="scientific">Burkholderia territorii</name>
    <dbReference type="NCBI Taxonomy" id="1503055"/>
    <lineage>
        <taxon>Bacteria</taxon>
        <taxon>Pseudomonadati</taxon>
        <taxon>Pseudomonadota</taxon>
        <taxon>Betaproteobacteria</taxon>
        <taxon>Burkholderiales</taxon>
        <taxon>Burkholderiaceae</taxon>
        <taxon>Burkholderia</taxon>
        <taxon>Burkholderia cepacia complex</taxon>
    </lineage>
</organism>
<accession>A0A6L3N8Y7</accession>
<comment type="caution">
    <text evidence="2">The sequence shown here is derived from an EMBL/GenBank/DDBJ whole genome shotgun (WGS) entry which is preliminary data.</text>
</comment>
<dbReference type="Proteomes" id="UP000473571">
    <property type="component" value="Unassembled WGS sequence"/>
</dbReference>
<dbReference type="EMBL" id="VZOL01001001">
    <property type="protein sequence ID" value="KAB0645008.1"/>
    <property type="molecule type" value="Genomic_DNA"/>
</dbReference>
<keyword evidence="1" id="KW-0472">Membrane</keyword>
<keyword evidence="1" id="KW-1133">Transmembrane helix</keyword>
<proteinExistence type="predicted"/>
<dbReference type="InterPro" id="IPR036259">
    <property type="entry name" value="MFS_trans_sf"/>
</dbReference>
<sequence length="121" mass="11880">TAAALAGEHAPGPGFYAGIAAIGVGQGLVLPSVVRIVLAEVDAARAGVASGMVSTMLQIGAAGGAATLGGLFFARLGAQPQALDYVQGFRTAMWALTAVLLACVALSAALGPLHRRVRAGA</sequence>
<feature type="transmembrane region" description="Helical" evidence="1">
    <location>
        <begin position="93"/>
        <end position="113"/>
    </location>
</feature>
<evidence type="ECO:0000313" key="3">
    <source>
        <dbReference type="Proteomes" id="UP000473571"/>
    </source>
</evidence>
<dbReference type="AlphaFoldDB" id="A0A6L3N8Y7"/>
<evidence type="ECO:0000313" key="2">
    <source>
        <dbReference type="EMBL" id="KAB0645008.1"/>
    </source>
</evidence>
<protein>
    <submittedName>
        <fullName evidence="2">MFS transporter</fullName>
    </submittedName>
</protein>
<name>A0A6L3N8Y7_9BURK</name>
<dbReference type="Gene3D" id="1.20.1250.20">
    <property type="entry name" value="MFS general substrate transporter like domains"/>
    <property type="match status" value="1"/>
</dbReference>
<dbReference type="SUPFAM" id="SSF103473">
    <property type="entry name" value="MFS general substrate transporter"/>
    <property type="match status" value="1"/>
</dbReference>